<organism evidence="11 12">
    <name type="scientific">Candidatus Wallbacteria bacterium HGW-Wallbacteria-1</name>
    <dbReference type="NCBI Taxonomy" id="2013854"/>
    <lineage>
        <taxon>Bacteria</taxon>
        <taxon>Candidatus Walliibacteriota</taxon>
    </lineage>
</organism>
<keyword evidence="6 9" id="KW-0812">Transmembrane</keyword>
<feature type="transmembrane region" description="Helical" evidence="9">
    <location>
        <begin position="124"/>
        <end position="153"/>
    </location>
</feature>
<evidence type="ECO:0000256" key="1">
    <source>
        <dbReference type="ARBA" id="ARBA00004429"/>
    </source>
</evidence>
<dbReference type="GO" id="GO:0015920">
    <property type="term" value="P:lipopolysaccharide transport"/>
    <property type="evidence" value="ECO:0007669"/>
    <property type="project" value="TreeGrafter"/>
</dbReference>
<evidence type="ECO:0000256" key="2">
    <source>
        <dbReference type="ARBA" id="ARBA00007783"/>
    </source>
</evidence>
<dbReference type="Pfam" id="PF01061">
    <property type="entry name" value="ABC2_membrane"/>
    <property type="match status" value="1"/>
</dbReference>
<keyword evidence="8 9" id="KW-0472">Membrane</keyword>
<dbReference type="Proteomes" id="UP000233256">
    <property type="component" value="Unassembled WGS sequence"/>
</dbReference>
<dbReference type="PROSITE" id="PS51012">
    <property type="entry name" value="ABC_TM2"/>
    <property type="match status" value="1"/>
</dbReference>
<evidence type="ECO:0000313" key="12">
    <source>
        <dbReference type="Proteomes" id="UP000233256"/>
    </source>
</evidence>
<reference evidence="11 12" key="1">
    <citation type="journal article" date="2017" name="ISME J.">
        <title>Potential for microbial H2 and metal transformations associated with novel bacteria and archaea in deep terrestrial subsurface sediments.</title>
        <authorList>
            <person name="Hernsdorf A.W."/>
            <person name="Amano Y."/>
            <person name="Miyakawa K."/>
            <person name="Ise K."/>
            <person name="Suzuki Y."/>
            <person name="Anantharaman K."/>
            <person name="Probst A."/>
            <person name="Burstein D."/>
            <person name="Thomas B.C."/>
            <person name="Banfield J.F."/>
        </authorList>
    </citation>
    <scope>NUCLEOTIDE SEQUENCE [LARGE SCALE GENOMIC DNA]</scope>
    <source>
        <strain evidence="11">HGW-Wallbacteria-1</strain>
    </source>
</reference>
<dbReference type="GO" id="GO:0140359">
    <property type="term" value="F:ABC-type transporter activity"/>
    <property type="evidence" value="ECO:0007669"/>
    <property type="project" value="InterPro"/>
</dbReference>
<keyword evidence="7 9" id="KW-1133">Transmembrane helix</keyword>
<feature type="transmembrane region" description="Helical" evidence="9">
    <location>
        <begin position="165"/>
        <end position="188"/>
    </location>
</feature>
<evidence type="ECO:0000256" key="8">
    <source>
        <dbReference type="ARBA" id="ARBA00023136"/>
    </source>
</evidence>
<keyword evidence="5" id="KW-0997">Cell inner membrane</keyword>
<dbReference type="AlphaFoldDB" id="A0A2N1PN26"/>
<feature type="domain" description="ABC transmembrane type-2" evidence="10">
    <location>
        <begin position="51"/>
        <end position="278"/>
    </location>
</feature>
<comment type="subcellular location">
    <subcellularLocation>
        <location evidence="1">Cell inner membrane</location>
        <topology evidence="1">Multi-pass membrane protein</topology>
    </subcellularLocation>
    <subcellularLocation>
        <location evidence="9">Cell membrane</location>
        <topology evidence="9">Multi-pass membrane protein</topology>
    </subcellularLocation>
</comment>
<comment type="similarity">
    <text evidence="2 9">Belongs to the ABC-2 integral membrane protein family.</text>
</comment>
<dbReference type="EMBL" id="PGXC01000013">
    <property type="protein sequence ID" value="PKK89717.1"/>
    <property type="molecule type" value="Genomic_DNA"/>
</dbReference>
<accession>A0A2N1PN26</accession>
<evidence type="ECO:0000256" key="3">
    <source>
        <dbReference type="ARBA" id="ARBA00022448"/>
    </source>
</evidence>
<evidence type="ECO:0000256" key="6">
    <source>
        <dbReference type="ARBA" id="ARBA00022692"/>
    </source>
</evidence>
<dbReference type="GO" id="GO:0005886">
    <property type="term" value="C:plasma membrane"/>
    <property type="evidence" value="ECO:0007669"/>
    <property type="project" value="UniProtKB-SubCell"/>
</dbReference>
<proteinExistence type="inferred from homology"/>
<feature type="transmembrane region" description="Helical" evidence="9">
    <location>
        <begin position="82"/>
        <end position="103"/>
    </location>
</feature>
<feature type="transmembrane region" description="Helical" evidence="9">
    <location>
        <begin position="254"/>
        <end position="275"/>
    </location>
</feature>
<keyword evidence="3 9" id="KW-0813">Transport</keyword>
<name>A0A2N1PN26_9BACT</name>
<gene>
    <name evidence="11" type="ORF">CVV64_13000</name>
</gene>
<feature type="transmembrane region" description="Helical" evidence="9">
    <location>
        <begin position="45"/>
        <end position="70"/>
    </location>
</feature>
<protein>
    <recommendedName>
        <fullName evidence="9">Transport permease protein</fullName>
    </recommendedName>
</protein>
<evidence type="ECO:0000256" key="9">
    <source>
        <dbReference type="RuleBase" id="RU361157"/>
    </source>
</evidence>
<feature type="transmembrane region" description="Helical" evidence="9">
    <location>
        <begin position="200"/>
        <end position="219"/>
    </location>
</feature>
<evidence type="ECO:0000256" key="5">
    <source>
        <dbReference type="ARBA" id="ARBA00022519"/>
    </source>
</evidence>
<comment type="caution">
    <text evidence="11">The sequence shown here is derived from an EMBL/GenBank/DDBJ whole genome shotgun (WGS) entry which is preliminary data.</text>
</comment>
<evidence type="ECO:0000313" key="11">
    <source>
        <dbReference type="EMBL" id="PKK89717.1"/>
    </source>
</evidence>
<evidence type="ECO:0000256" key="7">
    <source>
        <dbReference type="ARBA" id="ARBA00022989"/>
    </source>
</evidence>
<keyword evidence="4 9" id="KW-1003">Cell membrane</keyword>
<dbReference type="PANTHER" id="PTHR30413">
    <property type="entry name" value="INNER MEMBRANE TRANSPORT PERMEASE"/>
    <property type="match status" value="1"/>
</dbReference>
<sequence>MKTIEIEEWDEIIEPQGSMFSLRLREVWAYRDLLSLFVMRDFKAFYAQTIFGPLWFFAQPAFTTFIYTVIFSNVAKLSTDGLPAPLFYLLGIIGWNYFSSCLNRVGITFRSNQHIFGKVYFPRLIVPLSVVFSDLLRLLLQLFLFLIVYLWYFLQGSAQAVSPNWAILLFPLCIILLAGLSLGFGMLITSLTTKYRDMQMLLQFGVQLLMYVTPVIYPLSLMPERWKWAIVMNPLTGILETLRYGFLGVGSFSYYYLSYSIFFTIVIFLFGTVIFNKTEKNFMDTV</sequence>
<evidence type="ECO:0000259" key="10">
    <source>
        <dbReference type="PROSITE" id="PS51012"/>
    </source>
</evidence>
<dbReference type="PANTHER" id="PTHR30413:SF8">
    <property type="entry name" value="TRANSPORT PERMEASE PROTEIN"/>
    <property type="match status" value="1"/>
</dbReference>
<evidence type="ECO:0000256" key="4">
    <source>
        <dbReference type="ARBA" id="ARBA00022475"/>
    </source>
</evidence>
<dbReference type="InterPro" id="IPR047817">
    <property type="entry name" value="ABC2_TM_bact-type"/>
</dbReference>
<dbReference type="InterPro" id="IPR013525">
    <property type="entry name" value="ABC2_TM"/>
</dbReference>